<gene>
    <name evidence="2" type="ORF">GCM10008917_03370</name>
</gene>
<keyword evidence="1" id="KW-1133">Transmembrane helix</keyword>
<name>A0ABN1LXC8_9FIRM</name>
<dbReference type="EMBL" id="BAAACP010000001">
    <property type="protein sequence ID" value="GAA0861552.1"/>
    <property type="molecule type" value="Genomic_DNA"/>
</dbReference>
<reference evidence="2 3" key="1">
    <citation type="journal article" date="2019" name="Int. J. Syst. Evol. Microbiol.">
        <title>The Global Catalogue of Microorganisms (GCM) 10K type strain sequencing project: providing services to taxonomists for standard genome sequencing and annotation.</title>
        <authorList>
            <consortium name="The Broad Institute Genomics Platform"/>
            <consortium name="The Broad Institute Genome Sequencing Center for Infectious Disease"/>
            <person name="Wu L."/>
            <person name="Ma J."/>
        </authorList>
    </citation>
    <scope>NUCLEOTIDE SEQUENCE [LARGE SCALE GENOMIC DNA]</scope>
    <source>
        <strain evidence="2 3">JCM 6486</strain>
    </source>
</reference>
<feature type="transmembrane region" description="Helical" evidence="1">
    <location>
        <begin position="6"/>
        <end position="26"/>
    </location>
</feature>
<evidence type="ECO:0000313" key="3">
    <source>
        <dbReference type="Proteomes" id="UP001400965"/>
    </source>
</evidence>
<dbReference type="RefSeq" id="WP_346041455.1">
    <property type="nucleotide sequence ID" value="NZ_BAAACP010000001.1"/>
</dbReference>
<proteinExistence type="predicted"/>
<keyword evidence="3" id="KW-1185">Reference proteome</keyword>
<evidence type="ECO:0000256" key="1">
    <source>
        <dbReference type="SAM" id="Phobius"/>
    </source>
</evidence>
<organism evidence="2 3">
    <name type="scientific">Paraclostridium tenue</name>
    <dbReference type="NCBI Taxonomy" id="1737"/>
    <lineage>
        <taxon>Bacteria</taxon>
        <taxon>Bacillati</taxon>
        <taxon>Bacillota</taxon>
        <taxon>Clostridia</taxon>
        <taxon>Peptostreptococcales</taxon>
        <taxon>Peptostreptococcaceae</taxon>
        <taxon>Paraclostridium</taxon>
    </lineage>
</organism>
<sequence>MKNLKILSLVVVIIIGNILCMGCGTYDKYGKNKNNNINTTQEGLSVYEYNDKFTSLYKQYIEPIEKENYDDIKQFFLNQDNEDNYKNLNKYKKLLDISNQQLIEFKRGINNLVMKDINLTKLNNELVENTLSLIKEVEREIKDIDNIPIDNYSMVKSKFIVYLQENISMPSYIKTKFKNSIKSIRNYLDIELNK</sequence>
<accession>A0ABN1LXC8</accession>
<evidence type="ECO:0008006" key="4">
    <source>
        <dbReference type="Google" id="ProtNLM"/>
    </source>
</evidence>
<comment type="caution">
    <text evidence="2">The sequence shown here is derived from an EMBL/GenBank/DDBJ whole genome shotgun (WGS) entry which is preliminary data.</text>
</comment>
<evidence type="ECO:0000313" key="2">
    <source>
        <dbReference type="EMBL" id="GAA0861552.1"/>
    </source>
</evidence>
<keyword evidence="1" id="KW-0472">Membrane</keyword>
<protein>
    <recommendedName>
        <fullName evidence="4">Lipoprotein</fullName>
    </recommendedName>
</protein>
<keyword evidence="1" id="KW-0812">Transmembrane</keyword>
<dbReference type="Proteomes" id="UP001400965">
    <property type="component" value="Unassembled WGS sequence"/>
</dbReference>